<dbReference type="PANTHER" id="PTHR33540">
    <property type="entry name" value="TRNA THREONYLCARBAMOYLADENOSINE BIOSYNTHESIS PROTEIN TSAE"/>
    <property type="match status" value="1"/>
</dbReference>
<keyword evidence="4" id="KW-0963">Cytoplasm</keyword>
<evidence type="ECO:0000256" key="2">
    <source>
        <dbReference type="ARBA" id="ARBA00007599"/>
    </source>
</evidence>
<proteinExistence type="inferred from homology"/>
<comment type="caution">
    <text evidence="11">The sequence shown here is derived from an EMBL/GenBank/DDBJ whole genome shotgun (WGS) entry which is preliminary data.</text>
</comment>
<comment type="subcellular location">
    <subcellularLocation>
        <location evidence="1">Cytoplasm</location>
    </subcellularLocation>
</comment>
<keyword evidence="12" id="KW-1185">Reference proteome</keyword>
<dbReference type="GO" id="GO:0046872">
    <property type="term" value="F:metal ion binding"/>
    <property type="evidence" value="ECO:0007669"/>
    <property type="project" value="UniProtKB-KW"/>
</dbReference>
<dbReference type="GO" id="GO:0005524">
    <property type="term" value="F:ATP binding"/>
    <property type="evidence" value="ECO:0007669"/>
    <property type="project" value="UniProtKB-KW"/>
</dbReference>
<evidence type="ECO:0000256" key="5">
    <source>
        <dbReference type="ARBA" id="ARBA00022694"/>
    </source>
</evidence>
<dbReference type="NCBIfam" id="TIGR00150">
    <property type="entry name" value="T6A_YjeE"/>
    <property type="match status" value="1"/>
</dbReference>
<protein>
    <recommendedName>
        <fullName evidence="3">tRNA threonylcarbamoyladenosine biosynthesis protein TsaE</fullName>
    </recommendedName>
    <alternativeName>
        <fullName evidence="10">t(6)A37 threonylcarbamoyladenosine biosynthesis protein TsaE</fullName>
    </alternativeName>
</protein>
<dbReference type="SUPFAM" id="SSF52540">
    <property type="entry name" value="P-loop containing nucleoside triphosphate hydrolases"/>
    <property type="match status" value="1"/>
</dbReference>
<name>A0A5C6RIA0_9BACT</name>
<accession>A0A5C6RIA0</accession>
<dbReference type="Proteomes" id="UP000321580">
    <property type="component" value="Unassembled WGS sequence"/>
</dbReference>
<keyword evidence="11" id="KW-0808">Transferase</keyword>
<evidence type="ECO:0000256" key="8">
    <source>
        <dbReference type="ARBA" id="ARBA00022840"/>
    </source>
</evidence>
<comment type="similarity">
    <text evidence="2">Belongs to the TsaE family.</text>
</comment>
<gene>
    <name evidence="11" type="primary">tsaE</name>
    <name evidence="11" type="ORF">FRY97_19440</name>
</gene>
<dbReference type="AlphaFoldDB" id="A0A5C6RIA0"/>
<evidence type="ECO:0000256" key="1">
    <source>
        <dbReference type="ARBA" id="ARBA00004496"/>
    </source>
</evidence>
<dbReference type="Pfam" id="PF02367">
    <property type="entry name" value="TsaE"/>
    <property type="match status" value="1"/>
</dbReference>
<keyword evidence="9" id="KW-0460">Magnesium</keyword>
<dbReference type="OrthoDB" id="9815896at2"/>
<organism evidence="11 12">
    <name type="scientific">Phaeodactylibacter luteus</name>
    <dbReference type="NCBI Taxonomy" id="1564516"/>
    <lineage>
        <taxon>Bacteria</taxon>
        <taxon>Pseudomonadati</taxon>
        <taxon>Bacteroidota</taxon>
        <taxon>Saprospiria</taxon>
        <taxon>Saprospirales</taxon>
        <taxon>Haliscomenobacteraceae</taxon>
        <taxon>Phaeodactylibacter</taxon>
    </lineage>
</organism>
<keyword evidence="7" id="KW-0547">Nucleotide-binding</keyword>
<evidence type="ECO:0000313" key="12">
    <source>
        <dbReference type="Proteomes" id="UP000321580"/>
    </source>
</evidence>
<dbReference type="Gene3D" id="3.40.50.300">
    <property type="entry name" value="P-loop containing nucleotide triphosphate hydrolases"/>
    <property type="match status" value="1"/>
</dbReference>
<evidence type="ECO:0000313" key="11">
    <source>
        <dbReference type="EMBL" id="TXB61390.1"/>
    </source>
</evidence>
<dbReference type="GO" id="GO:0005737">
    <property type="term" value="C:cytoplasm"/>
    <property type="evidence" value="ECO:0007669"/>
    <property type="project" value="UniProtKB-SubCell"/>
</dbReference>
<dbReference type="InterPro" id="IPR003442">
    <property type="entry name" value="T6A_TsaE"/>
</dbReference>
<sequence>MQEFTLPGTAYLEAAAGALIKAAGNRKIWLFDAPMGAGKTTLIQAVCKALRLQGAFSSPTYSIVNEYHGPGGQAAYHMDLYRLKGLDEALDIGIEEYLYSGAYCFIEWPGLIEPLLPDGCFRIKMTIESDSERKILFL</sequence>
<evidence type="ECO:0000256" key="6">
    <source>
        <dbReference type="ARBA" id="ARBA00022723"/>
    </source>
</evidence>
<dbReference type="RefSeq" id="WP_147169253.1">
    <property type="nucleotide sequence ID" value="NZ_VOOR01000062.1"/>
</dbReference>
<evidence type="ECO:0000256" key="10">
    <source>
        <dbReference type="ARBA" id="ARBA00032441"/>
    </source>
</evidence>
<keyword evidence="6" id="KW-0479">Metal-binding</keyword>
<keyword evidence="8" id="KW-0067">ATP-binding</keyword>
<dbReference type="InterPro" id="IPR027417">
    <property type="entry name" value="P-loop_NTPase"/>
</dbReference>
<evidence type="ECO:0000256" key="9">
    <source>
        <dbReference type="ARBA" id="ARBA00022842"/>
    </source>
</evidence>
<dbReference type="GO" id="GO:0016740">
    <property type="term" value="F:transferase activity"/>
    <property type="evidence" value="ECO:0007669"/>
    <property type="project" value="UniProtKB-KW"/>
</dbReference>
<dbReference type="GO" id="GO:0002949">
    <property type="term" value="P:tRNA threonylcarbamoyladenosine modification"/>
    <property type="evidence" value="ECO:0007669"/>
    <property type="project" value="InterPro"/>
</dbReference>
<reference evidence="11 12" key="1">
    <citation type="submission" date="2019-08" db="EMBL/GenBank/DDBJ databases">
        <title>Genome of Phaeodactylibacter luteus.</title>
        <authorList>
            <person name="Bowman J.P."/>
        </authorList>
    </citation>
    <scope>NUCLEOTIDE SEQUENCE [LARGE SCALE GENOMIC DNA]</scope>
    <source>
        <strain evidence="11 12">KCTC 42180</strain>
    </source>
</reference>
<evidence type="ECO:0000256" key="3">
    <source>
        <dbReference type="ARBA" id="ARBA00019010"/>
    </source>
</evidence>
<dbReference type="PANTHER" id="PTHR33540:SF2">
    <property type="entry name" value="TRNA THREONYLCARBAMOYLADENOSINE BIOSYNTHESIS PROTEIN TSAE"/>
    <property type="match status" value="1"/>
</dbReference>
<evidence type="ECO:0000256" key="7">
    <source>
        <dbReference type="ARBA" id="ARBA00022741"/>
    </source>
</evidence>
<keyword evidence="5" id="KW-0819">tRNA processing</keyword>
<dbReference type="EMBL" id="VOOR01000062">
    <property type="protein sequence ID" value="TXB61390.1"/>
    <property type="molecule type" value="Genomic_DNA"/>
</dbReference>
<evidence type="ECO:0000256" key="4">
    <source>
        <dbReference type="ARBA" id="ARBA00022490"/>
    </source>
</evidence>